<protein>
    <submittedName>
        <fullName evidence="2">Variant surface glycoprotein 1125.5352</fullName>
    </submittedName>
</protein>
<evidence type="ECO:0000256" key="1">
    <source>
        <dbReference type="SAM" id="SignalP"/>
    </source>
</evidence>
<feature type="chain" id="PRO_5013040350" evidence="1">
    <location>
        <begin position="19"/>
        <end position="326"/>
    </location>
</feature>
<keyword evidence="1" id="KW-0732">Signal</keyword>
<accession>A0A1J0RC56</accession>
<evidence type="ECO:0000313" key="2">
    <source>
        <dbReference type="EMBL" id="APD75451.1"/>
    </source>
</evidence>
<dbReference type="VEuPathDB" id="TriTrypDB:Tb427_000473400"/>
<organism evidence="2">
    <name type="scientific">Trypanosoma brucei</name>
    <dbReference type="NCBI Taxonomy" id="5691"/>
    <lineage>
        <taxon>Eukaryota</taxon>
        <taxon>Discoba</taxon>
        <taxon>Euglenozoa</taxon>
        <taxon>Kinetoplastea</taxon>
        <taxon>Metakinetoplastina</taxon>
        <taxon>Trypanosomatida</taxon>
        <taxon>Trypanosomatidae</taxon>
        <taxon>Trypanosoma</taxon>
    </lineage>
</organism>
<reference evidence="2" key="1">
    <citation type="submission" date="2016-08" db="EMBL/GenBank/DDBJ databases">
        <title>VSG repertoire of Trypanosoma brucei EATRO 1125.</title>
        <authorList>
            <person name="Cross G.A."/>
        </authorList>
    </citation>
    <scope>NUCLEOTIDE SEQUENCE</scope>
    <source>
        <strain evidence="2">EATRO 1125</strain>
    </source>
</reference>
<proteinExistence type="predicted"/>
<dbReference type="EMBL" id="KX701495">
    <property type="protein sequence ID" value="APD75451.1"/>
    <property type="molecule type" value="Genomic_DNA"/>
</dbReference>
<sequence>MYIRTVITVLLVAVCGSTQDEQSAITAVTDICTEKVYMAQLKQHFEGTIIAAQKATDDLSAESEKYALAAAALEDSAEARRYLALEQLAKARQAGAEQANADKIAASREAARQLSIRLDLIAAALEMRRKSEPAKKSVTFAHNDGTLTGGTSTGKCTITLNQPPSRASECKDAEDRTPALKLASQQLRTAKQIKAAPDTFFTYRTPTIIALAASDGNTASMAQNTAKDCATGAQPRKIVVNGIGADIKFDDDKEYTATSLFDGTAGGTTCATKPKLQDKKDGFLDNLTAALCNARTAEPAQPTAVAISSPKELAEDPDMLKIAAQL</sequence>
<name>A0A1J0RC56_9TRYP</name>
<dbReference type="AlphaFoldDB" id="A0A1J0RC56"/>
<feature type="signal peptide" evidence="1">
    <location>
        <begin position="1"/>
        <end position="18"/>
    </location>
</feature>